<keyword evidence="1" id="KW-0805">Transcription regulation</keyword>
<dbReference type="InterPro" id="IPR011711">
    <property type="entry name" value="GntR_C"/>
</dbReference>
<keyword evidence="3" id="KW-0804">Transcription</keyword>
<dbReference type="PANTHER" id="PTHR43537:SF5">
    <property type="entry name" value="UXU OPERON TRANSCRIPTIONAL REGULATOR"/>
    <property type="match status" value="1"/>
</dbReference>
<dbReference type="OrthoDB" id="9028214at2"/>
<dbReference type="SMART" id="SM00345">
    <property type="entry name" value="HTH_GNTR"/>
    <property type="match status" value="1"/>
</dbReference>
<dbReference type="Proteomes" id="UP000199118">
    <property type="component" value="Unassembled WGS sequence"/>
</dbReference>
<dbReference type="Pfam" id="PF07729">
    <property type="entry name" value="FCD"/>
    <property type="match status" value="1"/>
</dbReference>
<dbReference type="GO" id="GO:0003700">
    <property type="term" value="F:DNA-binding transcription factor activity"/>
    <property type="evidence" value="ECO:0007669"/>
    <property type="project" value="InterPro"/>
</dbReference>
<dbReference type="EMBL" id="FNMZ01000003">
    <property type="protein sequence ID" value="SDX02260.1"/>
    <property type="molecule type" value="Genomic_DNA"/>
</dbReference>
<name>A0A1H2YB54_9RHOB</name>
<reference evidence="6 7" key="1">
    <citation type="submission" date="2016-10" db="EMBL/GenBank/DDBJ databases">
        <authorList>
            <person name="de Groot N.N."/>
        </authorList>
    </citation>
    <scope>NUCLEOTIDE SEQUENCE [LARGE SCALE GENOMIC DNA]</scope>
    <source>
        <strain evidence="6 7">DSM 17890</strain>
    </source>
</reference>
<feature type="region of interest" description="Disordered" evidence="4">
    <location>
        <begin position="1"/>
        <end position="35"/>
    </location>
</feature>
<organism evidence="6 7">
    <name type="scientific">Albimonas donghaensis</name>
    <dbReference type="NCBI Taxonomy" id="356660"/>
    <lineage>
        <taxon>Bacteria</taxon>
        <taxon>Pseudomonadati</taxon>
        <taxon>Pseudomonadota</taxon>
        <taxon>Alphaproteobacteria</taxon>
        <taxon>Rhodobacterales</taxon>
        <taxon>Paracoccaceae</taxon>
        <taxon>Albimonas</taxon>
    </lineage>
</organism>
<dbReference type="SUPFAM" id="SSF48008">
    <property type="entry name" value="GntR ligand-binding domain-like"/>
    <property type="match status" value="1"/>
</dbReference>
<protein>
    <submittedName>
        <fullName evidence="6">Transcriptional regulator, GntR family</fullName>
    </submittedName>
</protein>
<feature type="domain" description="HTH gntR-type" evidence="5">
    <location>
        <begin position="37"/>
        <end position="105"/>
    </location>
</feature>
<dbReference type="InterPro" id="IPR036388">
    <property type="entry name" value="WH-like_DNA-bd_sf"/>
</dbReference>
<dbReference type="InterPro" id="IPR000524">
    <property type="entry name" value="Tscrpt_reg_HTH_GntR"/>
</dbReference>
<evidence type="ECO:0000259" key="5">
    <source>
        <dbReference type="PROSITE" id="PS50949"/>
    </source>
</evidence>
<dbReference type="SMART" id="SM00895">
    <property type="entry name" value="FCD"/>
    <property type="match status" value="1"/>
</dbReference>
<accession>A0A1H2YB54</accession>
<dbReference type="Gene3D" id="1.20.120.530">
    <property type="entry name" value="GntR ligand-binding domain-like"/>
    <property type="match status" value="1"/>
</dbReference>
<evidence type="ECO:0000256" key="3">
    <source>
        <dbReference type="ARBA" id="ARBA00023163"/>
    </source>
</evidence>
<feature type="compositionally biased region" description="Low complexity" evidence="4">
    <location>
        <begin position="16"/>
        <end position="25"/>
    </location>
</feature>
<dbReference type="SUPFAM" id="SSF46785">
    <property type="entry name" value="Winged helix' DNA-binding domain"/>
    <property type="match status" value="1"/>
</dbReference>
<dbReference type="InterPro" id="IPR008920">
    <property type="entry name" value="TF_FadR/GntR_C"/>
</dbReference>
<sequence length="273" mass="29416">MRARPDRALFPAQTDAAPLRAPADAARPRGARAPARKSLTAKVIEDLRAEILGGQLTPGDKLPTESALIDRFGVSRTVIREAVAELRADRLVESRHGVGVFVLDRPEPATAAIHLPPFSKISDMIEELELRAAVEIEAAGLAAQRASPAQEAEIEDLHRRFAGLARQGAPSAEADYAFHMAIARATNNPRFESFLAQLGRRTIPREKLRDASGEAPPPADAARLEQEHREVAEAIARHDVGAARAAMRAHLVGSAERYRALARLAAAAERGAD</sequence>
<dbReference type="CDD" id="cd07377">
    <property type="entry name" value="WHTH_GntR"/>
    <property type="match status" value="1"/>
</dbReference>
<evidence type="ECO:0000256" key="4">
    <source>
        <dbReference type="SAM" id="MobiDB-lite"/>
    </source>
</evidence>
<dbReference type="AlphaFoldDB" id="A0A1H2YB54"/>
<dbReference type="STRING" id="356660.SAMN05444336_10364"/>
<keyword evidence="7" id="KW-1185">Reference proteome</keyword>
<keyword evidence="2" id="KW-0238">DNA-binding</keyword>
<dbReference type="PANTHER" id="PTHR43537">
    <property type="entry name" value="TRANSCRIPTIONAL REGULATOR, GNTR FAMILY"/>
    <property type="match status" value="1"/>
</dbReference>
<dbReference type="Gene3D" id="1.10.10.10">
    <property type="entry name" value="Winged helix-like DNA-binding domain superfamily/Winged helix DNA-binding domain"/>
    <property type="match status" value="1"/>
</dbReference>
<dbReference type="InterPro" id="IPR036390">
    <property type="entry name" value="WH_DNA-bd_sf"/>
</dbReference>
<evidence type="ECO:0000256" key="2">
    <source>
        <dbReference type="ARBA" id="ARBA00023125"/>
    </source>
</evidence>
<dbReference type="GO" id="GO:0003677">
    <property type="term" value="F:DNA binding"/>
    <property type="evidence" value="ECO:0007669"/>
    <property type="project" value="UniProtKB-KW"/>
</dbReference>
<dbReference type="PROSITE" id="PS50949">
    <property type="entry name" value="HTH_GNTR"/>
    <property type="match status" value="1"/>
</dbReference>
<evidence type="ECO:0000313" key="6">
    <source>
        <dbReference type="EMBL" id="SDX02260.1"/>
    </source>
</evidence>
<evidence type="ECO:0000313" key="7">
    <source>
        <dbReference type="Proteomes" id="UP000199118"/>
    </source>
</evidence>
<dbReference type="RefSeq" id="WP_092681187.1">
    <property type="nucleotide sequence ID" value="NZ_FNMZ01000003.1"/>
</dbReference>
<gene>
    <name evidence="6" type="ORF">SAMN05444336_10364</name>
</gene>
<dbReference type="PRINTS" id="PR00035">
    <property type="entry name" value="HTHGNTR"/>
</dbReference>
<proteinExistence type="predicted"/>
<evidence type="ECO:0000256" key="1">
    <source>
        <dbReference type="ARBA" id="ARBA00023015"/>
    </source>
</evidence>
<dbReference type="Pfam" id="PF00392">
    <property type="entry name" value="GntR"/>
    <property type="match status" value="1"/>
</dbReference>